<organism>
    <name type="scientific">Ixodes scapularis</name>
    <name type="common">Black-legged tick</name>
    <name type="synonym">Deer tick</name>
    <dbReference type="NCBI Taxonomy" id="6945"/>
    <lineage>
        <taxon>Eukaryota</taxon>
        <taxon>Metazoa</taxon>
        <taxon>Ecdysozoa</taxon>
        <taxon>Arthropoda</taxon>
        <taxon>Chelicerata</taxon>
        <taxon>Arachnida</taxon>
        <taxon>Acari</taxon>
        <taxon>Parasitiformes</taxon>
        <taxon>Ixodida</taxon>
        <taxon>Ixodoidea</taxon>
        <taxon>Ixodidae</taxon>
        <taxon>Ixodinae</taxon>
        <taxon>Ixodes</taxon>
    </lineage>
</organism>
<sequence>PPTAGPGMPPYLPGMFYDPSFPTGGVPPMSFQPSFYSLPGGPPQSTLAAFPVPIPFPIPVPTGSSSSHPPPPPLPVSPAPAPPTAPLPTVPPPT</sequence>
<dbReference type="HOGENOM" id="CLU_2405659_0_0_1"/>
<dbReference type="VEuPathDB" id="VectorBase:ISCI010307"/>
<feature type="non-terminal residue" evidence="2">
    <location>
        <position position="1"/>
    </location>
</feature>
<accession>B7PXX6</accession>
<feature type="non-terminal residue" evidence="2">
    <location>
        <position position="94"/>
    </location>
</feature>
<feature type="region of interest" description="Disordered" evidence="1">
    <location>
        <begin position="58"/>
        <end position="94"/>
    </location>
</feature>
<protein>
    <submittedName>
        <fullName evidence="2">Uncharacterized protein</fullName>
    </submittedName>
</protein>
<evidence type="ECO:0000313" key="2">
    <source>
        <dbReference type="EMBL" id="EEC11448.1"/>
    </source>
</evidence>
<dbReference type="VEuPathDB" id="VectorBase:ISCW010307"/>
<dbReference type="PaxDb" id="6945-B7PXX6"/>
<name>B7PXX6_IXOSC</name>
<dbReference type="EMBL" id="DS816519">
    <property type="protein sequence ID" value="EEC11448.1"/>
    <property type="molecule type" value="Genomic_DNA"/>
</dbReference>
<proteinExistence type="predicted"/>
<reference evidence="2" key="1">
    <citation type="submission" date="2008-03" db="EMBL/GenBank/DDBJ databases">
        <title>Annotation of Ixodes scapularis.</title>
        <authorList>
            <consortium name="Ixodes scapularis Genome Project Consortium"/>
            <person name="Caler E."/>
            <person name="Hannick L.I."/>
            <person name="Bidwell S."/>
            <person name="Joardar V."/>
            <person name="Thiagarajan M."/>
            <person name="Amedeo P."/>
            <person name="Galinsky K.J."/>
            <person name="Schobel S."/>
            <person name="Inman J."/>
            <person name="Hostetler J."/>
            <person name="Miller J."/>
            <person name="Hammond M."/>
            <person name="Megy K."/>
            <person name="Lawson D."/>
            <person name="Kodira C."/>
            <person name="Sutton G."/>
            <person name="Meyer J."/>
            <person name="Hill C.A."/>
            <person name="Birren B."/>
            <person name="Nene V."/>
            <person name="Collins F."/>
            <person name="Alarcon-Chaidez F."/>
            <person name="Wikel S."/>
            <person name="Strausberg R."/>
        </authorList>
    </citation>
    <scope>NUCLEOTIDE SEQUENCE [LARGE SCALE GENOMIC DNA]</scope>
    <source>
        <strain evidence="2">Wikel colony</strain>
    </source>
</reference>
<dbReference type="AlphaFoldDB" id="B7PXX6"/>
<feature type="compositionally biased region" description="Pro residues" evidence="1">
    <location>
        <begin position="68"/>
        <end position="94"/>
    </location>
</feature>
<evidence type="ECO:0000256" key="1">
    <source>
        <dbReference type="SAM" id="MobiDB-lite"/>
    </source>
</evidence>
<gene>
    <name evidence="2" type="ORF">IscW_ISCW010307</name>
</gene>